<reference evidence="4 5" key="1">
    <citation type="submission" date="2020-04" db="EMBL/GenBank/DDBJ databases">
        <title>Draft Whole-Genome sequence of Marichromatium bheemlicum DSM 18632, type strain.</title>
        <authorList>
            <person name="Kyndt J.A."/>
            <person name="Meyer T.E."/>
        </authorList>
    </citation>
    <scope>NUCLEOTIDE SEQUENCE [LARGE SCALE GENOMIC DNA]</scope>
    <source>
        <strain evidence="4 5">DSM 18632</strain>
    </source>
</reference>
<evidence type="ECO:0000256" key="3">
    <source>
        <dbReference type="ARBA" id="ARBA00023065"/>
    </source>
</evidence>
<dbReference type="InterPro" id="IPR036906">
    <property type="entry name" value="ATPase_V1_fsu_sf"/>
</dbReference>
<keyword evidence="3" id="KW-0406">Ion transport</keyword>
<evidence type="ECO:0000256" key="1">
    <source>
        <dbReference type="ARBA" id="ARBA00010148"/>
    </source>
</evidence>
<dbReference type="Proteomes" id="UP000740754">
    <property type="component" value="Unassembled WGS sequence"/>
</dbReference>
<keyword evidence="5" id="KW-1185">Reference proteome</keyword>
<keyword evidence="2" id="KW-0813">Transport</keyword>
<dbReference type="EMBL" id="JAAXKX010000004">
    <property type="protein sequence ID" value="NKN32587.1"/>
    <property type="molecule type" value="Genomic_DNA"/>
</dbReference>
<organism evidence="4 5">
    <name type="scientific">Marichromatium bheemlicum</name>
    <dbReference type="NCBI Taxonomy" id="365339"/>
    <lineage>
        <taxon>Bacteria</taxon>
        <taxon>Pseudomonadati</taxon>
        <taxon>Pseudomonadota</taxon>
        <taxon>Gammaproteobacteria</taxon>
        <taxon>Chromatiales</taxon>
        <taxon>Chromatiaceae</taxon>
        <taxon>Marichromatium</taxon>
    </lineage>
</organism>
<evidence type="ECO:0000256" key="2">
    <source>
        <dbReference type="ARBA" id="ARBA00022448"/>
    </source>
</evidence>
<protein>
    <submittedName>
        <fullName evidence="4">ATPase</fullName>
    </submittedName>
</protein>
<proteinExistence type="inferred from homology"/>
<sequence>MVDTPSTETATPARLVFIGDERLADGFRLIGFEAHENPAPETVERLLRGLLRARAKALVVVDDALMAADIPSLQRIRREGGRIVVIAVPALGAEAPRLSSAVADRLDALFGAAPDDETEQRHDPGR</sequence>
<gene>
    <name evidence="4" type="ORF">HF203_05060</name>
</gene>
<evidence type="ECO:0000313" key="5">
    <source>
        <dbReference type="Proteomes" id="UP000740754"/>
    </source>
</evidence>
<evidence type="ECO:0000313" key="4">
    <source>
        <dbReference type="EMBL" id="NKN32587.1"/>
    </source>
</evidence>
<name>A0ABX1I4V1_9GAMM</name>
<comment type="similarity">
    <text evidence="1">Belongs to the V-ATPase F subunit family.</text>
</comment>
<comment type="caution">
    <text evidence="4">The sequence shown here is derived from an EMBL/GenBank/DDBJ whole genome shotgun (WGS) entry which is preliminary data.</text>
</comment>
<dbReference type="InterPro" id="IPR008218">
    <property type="entry name" value="ATPase_V1-cplx_f_g_su"/>
</dbReference>
<dbReference type="SUPFAM" id="SSF159468">
    <property type="entry name" value="AtpF-like"/>
    <property type="match status" value="1"/>
</dbReference>
<dbReference type="Gene3D" id="3.40.50.10580">
    <property type="entry name" value="ATPase, V1 complex, subunit F"/>
    <property type="match status" value="1"/>
</dbReference>
<dbReference type="RefSeq" id="WP_168667265.1">
    <property type="nucleotide sequence ID" value="NZ_JAAXKX010000004.1"/>
</dbReference>
<accession>A0ABX1I4V1</accession>
<dbReference type="Pfam" id="PF01990">
    <property type="entry name" value="ATP-synt_F"/>
    <property type="match status" value="1"/>
</dbReference>